<accession>A0A8J2QM24</accession>
<evidence type="ECO:0000256" key="1">
    <source>
        <dbReference type="SAM" id="Coils"/>
    </source>
</evidence>
<keyword evidence="3" id="KW-1185">Reference proteome</keyword>
<evidence type="ECO:0000313" key="2">
    <source>
        <dbReference type="EMBL" id="CAG9565376.1"/>
    </source>
</evidence>
<keyword evidence="1" id="KW-0175">Coiled coil</keyword>
<reference evidence="2" key="1">
    <citation type="submission" date="2021-09" db="EMBL/GenBank/DDBJ databases">
        <authorList>
            <person name="Martin H S."/>
        </authorList>
    </citation>
    <scope>NUCLEOTIDE SEQUENCE</scope>
</reference>
<dbReference type="Proteomes" id="UP000789524">
    <property type="component" value="Unassembled WGS sequence"/>
</dbReference>
<dbReference type="EMBL" id="CAKASE010000053">
    <property type="protein sequence ID" value="CAG9565376.1"/>
    <property type="molecule type" value="Genomic_DNA"/>
</dbReference>
<organism evidence="2 3">
    <name type="scientific">Danaus chrysippus</name>
    <name type="common">African queen</name>
    <dbReference type="NCBI Taxonomy" id="151541"/>
    <lineage>
        <taxon>Eukaryota</taxon>
        <taxon>Metazoa</taxon>
        <taxon>Ecdysozoa</taxon>
        <taxon>Arthropoda</taxon>
        <taxon>Hexapoda</taxon>
        <taxon>Insecta</taxon>
        <taxon>Pterygota</taxon>
        <taxon>Neoptera</taxon>
        <taxon>Endopterygota</taxon>
        <taxon>Lepidoptera</taxon>
        <taxon>Glossata</taxon>
        <taxon>Ditrysia</taxon>
        <taxon>Papilionoidea</taxon>
        <taxon>Nymphalidae</taxon>
        <taxon>Danainae</taxon>
        <taxon>Danaini</taxon>
        <taxon>Danaina</taxon>
        <taxon>Danaus</taxon>
        <taxon>Anosia</taxon>
    </lineage>
</organism>
<evidence type="ECO:0000313" key="3">
    <source>
        <dbReference type="Proteomes" id="UP000789524"/>
    </source>
</evidence>
<sequence>MSSVISSNISDILANQLSDINTELGGLREAMNFFSDQYDNFKKCLETSAATIQKLQTKNDQLTLEVKDLTMRLNLTEQYMRESNLEINGIPEHKTENLVNVIGQLAKTVNVNLLDDDIIQVTRVAKLRNNSNRPRTVIARLRTPRQRDILLAAVQTFNKKIKKRN</sequence>
<name>A0A8J2QM24_9NEOP</name>
<gene>
    <name evidence="2" type="ORF">DCHRY22_LOCUS6224</name>
</gene>
<comment type="caution">
    <text evidence="2">The sequence shown here is derived from an EMBL/GenBank/DDBJ whole genome shotgun (WGS) entry which is preliminary data.</text>
</comment>
<dbReference type="Gene3D" id="3.30.70.1820">
    <property type="entry name" value="L1 transposable element, RRM domain"/>
    <property type="match status" value="1"/>
</dbReference>
<dbReference type="OrthoDB" id="5984028at2759"/>
<proteinExistence type="predicted"/>
<dbReference type="AlphaFoldDB" id="A0A8J2QM24"/>
<protein>
    <submittedName>
        <fullName evidence="2">(African queen) hypothetical protein</fullName>
    </submittedName>
</protein>
<feature type="coiled-coil region" evidence="1">
    <location>
        <begin position="45"/>
        <end position="72"/>
    </location>
</feature>